<evidence type="ECO:0000256" key="7">
    <source>
        <dbReference type="ARBA" id="ARBA00023237"/>
    </source>
</evidence>
<dbReference type="SUPFAM" id="SSF56935">
    <property type="entry name" value="Porins"/>
    <property type="match status" value="1"/>
</dbReference>
<feature type="signal peptide" evidence="8">
    <location>
        <begin position="1"/>
        <end position="24"/>
    </location>
</feature>
<dbReference type="AlphaFoldDB" id="A0ABD5AIM8"/>
<evidence type="ECO:0000256" key="5">
    <source>
        <dbReference type="ARBA" id="ARBA00022729"/>
    </source>
</evidence>
<reference evidence="9 10" key="1">
    <citation type="submission" date="2023-07" db="EMBL/GenBank/DDBJ databases">
        <title>Sorghum-associated microbial communities from plants grown in Nebraska, USA.</title>
        <authorList>
            <person name="Schachtman D."/>
        </authorList>
    </citation>
    <scope>NUCLEOTIDE SEQUENCE [LARGE SCALE GENOMIC DNA]</scope>
    <source>
        <strain evidence="9 10">CC146</strain>
    </source>
</reference>
<evidence type="ECO:0000256" key="8">
    <source>
        <dbReference type="SAM" id="SignalP"/>
    </source>
</evidence>
<evidence type="ECO:0000256" key="2">
    <source>
        <dbReference type="ARBA" id="ARBA00008163"/>
    </source>
</evidence>
<keyword evidence="3" id="KW-1134">Transmembrane beta strand</keyword>
<sequence length="399" mass="44052">MYSRITRYSLFILATSPFMNTASAAALDRSGQPVTDFFQDGTYASVSYNYVIPQISGQDTGLSSHGNPQHIPNITNNYSSLRGGLKTDLNENISVGLLYDQPFSINLQHHGQSDFVSQPVNHLEQGTNATLSSHNLTGLVGLNINEYLGIYAGPAIEEIQGKVQLRGHIYKGMANYNADLDSDYATGWVVGLNIKKPELGLKAALTYRSEIRHKTEGTEQFSALSNDIYISPVIFTSPKSVNFDFQTGLNKKTLLTANVRWVPWKDFELKPAKLAERTAPASPDHTGFPLISYEKDQWSAQIGLARKMTEKFVLSTSINWDSGLGDPANALGPINGYWGVGLGLQYHFLPEWAISFGGKYLWLGDAEAKRQNGDIVGRFTNNDSIVFGLKLSYQNKSNH</sequence>
<evidence type="ECO:0000313" key="9">
    <source>
        <dbReference type="EMBL" id="MDP9802254.1"/>
    </source>
</evidence>
<keyword evidence="7" id="KW-0998">Cell outer membrane</keyword>
<keyword evidence="6" id="KW-0472">Membrane</keyword>
<evidence type="ECO:0000256" key="3">
    <source>
        <dbReference type="ARBA" id="ARBA00022452"/>
    </source>
</evidence>
<keyword evidence="5 8" id="KW-0732">Signal</keyword>
<proteinExistence type="inferred from homology"/>
<feature type="chain" id="PRO_5044833589" evidence="8">
    <location>
        <begin position="25"/>
        <end position="399"/>
    </location>
</feature>
<dbReference type="PANTHER" id="PTHR35093:SF8">
    <property type="entry name" value="OUTER MEMBRANE PROTEIN NMB0088-RELATED"/>
    <property type="match status" value="1"/>
</dbReference>
<gene>
    <name evidence="9" type="ORF">J2771_000508</name>
</gene>
<evidence type="ECO:0000256" key="1">
    <source>
        <dbReference type="ARBA" id="ARBA00004571"/>
    </source>
</evidence>
<keyword evidence="4" id="KW-0812">Transmembrane</keyword>
<name>A0ABD5AIM8_ACICA</name>
<comment type="similarity">
    <text evidence="2">Belongs to the OmpP1/FadL family.</text>
</comment>
<accession>A0ABD5AIM8</accession>
<evidence type="ECO:0000256" key="4">
    <source>
        <dbReference type="ARBA" id="ARBA00022692"/>
    </source>
</evidence>
<evidence type="ECO:0000256" key="6">
    <source>
        <dbReference type="ARBA" id="ARBA00023136"/>
    </source>
</evidence>
<protein>
    <submittedName>
        <fullName evidence="9">Long-chain fatty acid transport protein</fullName>
    </submittedName>
</protein>
<dbReference type="GO" id="GO:0009279">
    <property type="term" value="C:cell outer membrane"/>
    <property type="evidence" value="ECO:0007669"/>
    <property type="project" value="UniProtKB-SubCell"/>
</dbReference>
<dbReference type="Gene3D" id="2.40.160.60">
    <property type="entry name" value="Outer membrane protein transport protein (OMPP1/FadL/TodX)"/>
    <property type="match status" value="1"/>
</dbReference>
<dbReference type="EMBL" id="JAUSQP010000001">
    <property type="protein sequence ID" value="MDP9802254.1"/>
    <property type="molecule type" value="Genomic_DNA"/>
</dbReference>
<dbReference type="Pfam" id="PF03349">
    <property type="entry name" value="Toluene_X"/>
    <property type="match status" value="1"/>
</dbReference>
<comment type="subcellular location">
    <subcellularLocation>
        <location evidence="1">Cell outer membrane</location>
        <topology evidence="1">Multi-pass membrane protein</topology>
    </subcellularLocation>
</comment>
<comment type="caution">
    <text evidence="9">The sequence shown here is derived from an EMBL/GenBank/DDBJ whole genome shotgun (WGS) entry which is preliminary data.</text>
</comment>
<dbReference type="PANTHER" id="PTHR35093">
    <property type="entry name" value="OUTER MEMBRANE PROTEIN NMB0088-RELATED"/>
    <property type="match status" value="1"/>
</dbReference>
<evidence type="ECO:0000313" key="10">
    <source>
        <dbReference type="Proteomes" id="UP001240164"/>
    </source>
</evidence>
<dbReference type="InterPro" id="IPR005017">
    <property type="entry name" value="OMPP1/FadL/TodX"/>
</dbReference>
<dbReference type="Proteomes" id="UP001240164">
    <property type="component" value="Unassembled WGS sequence"/>
</dbReference>
<organism evidence="9 10">
    <name type="scientific">Acinetobacter calcoaceticus</name>
    <dbReference type="NCBI Taxonomy" id="471"/>
    <lineage>
        <taxon>Bacteria</taxon>
        <taxon>Pseudomonadati</taxon>
        <taxon>Pseudomonadota</taxon>
        <taxon>Gammaproteobacteria</taxon>
        <taxon>Moraxellales</taxon>
        <taxon>Moraxellaceae</taxon>
        <taxon>Acinetobacter</taxon>
        <taxon>Acinetobacter calcoaceticus/baumannii complex</taxon>
    </lineage>
</organism>
<dbReference type="RefSeq" id="WP_307009552.1">
    <property type="nucleotide sequence ID" value="NZ_JAUSQP010000001.1"/>
</dbReference>